<proteinExistence type="predicted"/>
<feature type="region of interest" description="Disordered" evidence="1">
    <location>
        <begin position="299"/>
        <end position="323"/>
    </location>
</feature>
<gene>
    <name evidence="2" type="ORF">GKJPGBOP_01311</name>
</gene>
<name>A0A401VX85_STREY</name>
<dbReference type="Proteomes" id="UP000286746">
    <property type="component" value="Unassembled WGS sequence"/>
</dbReference>
<dbReference type="EMBL" id="BHZD01000001">
    <property type="protein sequence ID" value="GCD41655.1"/>
    <property type="molecule type" value="Genomic_DNA"/>
</dbReference>
<comment type="caution">
    <text evidence="2">The sequence shown here is derived from an EMBL/GenBank/DDBJ whole genome shotgun (WGS) entry which is preliminary data.</text>
</comment>
<keyword evidence="3" id="KW-1185">Reference proteome</keyword>
<evidence type="ECO:0000256" key="1">
    <source>
        <dbReference type="SAM" id="MobiDB-lite"/>
    </source>
</evidence>
<dbReference type="Pfam" id="PF11066">
    <property type="entry name" value="DUF2867"/>
    <property type="match status" value="1"/>
</dbReference>
<accession>A0A401VX85</accession>
<protein>
    <recommendedName>
        <fullName evidence="4">DUF2867 domain-containing protein</fullName>
    </recommendedName>
</protein>
<dbReference type="InterPro" id="IPR023393">
    <property type="entry name" value="START-like_dom_sf"/>
</dbReference>
<dbReference type="AlphaFoldDB" id="A0A401VX85"/>
<reference evidence="2 3" key="1">
    <citation type="submission" date="2018-11" db="EMBL/GenBank/DDBJ databases">
        <title>Whole genome sequence of Streptomyces paromomycinus NBRC 15454(T).</title>
        <authorList>
            <person name="Komaki H."/>
            <person name="Tamura T."/>
        </authorList>
    </citation>
    <scope>NUCLEOTIDE SEQUENCE [LARGE SCALE GENOMIC DNA]</scope>
    <source>
        <strain evidence="2 3">NBRC 15454</strain>
    </source>
</reference>
<dbReference type="SUPFAM" id="SSF55961">
    <property type="entry name" value="Bet v1-like"/>
    <property type="match status" value="1"/>
</dbReference>
<sequence length="323" mass="35592">MRPVRDVHTRTVQAPAATVGALLDRLAGDDDPLFPVPVWPAMRFDRPLGVGATGGHGFVRYRVTAYEPGRRVRFDFPEGGHHAVEVTPLDAGSCRVTHVLEGRLRGAKRVAWSLAVYWMHATVVEEILDNVERAATGTVRAPVRRSRWVRLLHRLLWERPVAVPVPPAARLARTAFARTDFQDAWQLPLPPGMPGDPAAWKGVLRGAFPEKGRTTTEDGGELLLGQDARHLDFRASLLVESPAVGADGRTVGHGGRVTLSTVVRTHHTGGRLYFAVVRRVHPVLARAMLRRTHRRLALAAPSAGEREPAARSPRAGYRHRTRP</sequence>
<evidence type="ECO:0000313" key="3">
    <source>
        <dbReference type="Proteomes" id="UP000286746"/>
    </source>
</evidence>
<dbReference type="InterPro" id="IPR021295">
    <property type="entry name" value="DUF2867"/>
</dbReference>
<evidence type="ECO:0000313" key="2">
    <source>
        <dbReference type="EMBL" id="GCD41655.1"/>
    </source>
</evidence>
<evidence type="ECO:0008006" key="4">
    <source>
        <dbReference type="Google" id="ProtNLM"/>
    </source>
</evidence>
<dbReference type="RefSeq" id="WP_125052682.1">
    <property type="nucleotide sequence ID" value="NZ_BHZD01000001.1"/>
</dbReference>
<organism evidence="2 3">
    <name type="scientific">Streptomyces paromomycinus</name>
    <name type="common">Streptomyces rimosus subsp. paromomycinus</name>
    <dbReference type="NCBI Taxonomy" id="92743"/>
    <lineage>
        <taxon>Bacteria</taxon>
        <taxon>Bacillati</taxon>
        <taxon>Actinomycetota</taxon>
        <taxon>Actinomycetes</taxon>
        <taxon>Kitasatosporales</taxon>
        <taxon>Streptomycetaceae</taxon>
        <taxon>Streptomyces</taxon>
    </lineage>
</organism>
<dbReference type="Gene3D" id="3.30.530.20">
    <property type="match status" value="1"/>
</dbReference>